<keyword evidence="2" id="KW-1185">Reference proteome</keyword>
<proteinExistence type="predicted"/>
<sequence>MASDIYAEGGTDMLMSRAKLFEILDNLGASLPADFKHIRREEQSYSEASRPRLGYEDSHVDKWREAVEPGPSHANEHWSPSVGSTEFESEWARLPPAITALPSFLKVKELVMRNTTEKTKFRRSLSILVNGVDYCFLTRPTFRQILLDLDGENQEAELDHAESVGLLPTPPDPLTLTEALWECHFGVPRHMIWYSALAEFPAGVASCRSVRFAPPNPGRLGLSRIAVDSPTDVVHCAVAGTKRPLSLVGPASGLLYAVTQGSLLVISWPSTDHNFDAWYRLSRSIQTNQFDHLDDLEDPNINLLRTGDAVYLSAGTTNIMIALTHVSLTSRQILNPTSKELGAIVRCCNRLMDIYVDQQTVGYSPFDEMEVERMDANVVLWTALIKHLSMGKPGKTKRLSHTSSARTPLQNLKPHTPALQEFVRGLRQIDDKIEQYRKLVHESAKGCHGKKKCCSCGCSHSRPFETLNALAKLSTSAENGGSSGITVPIESAPGSIRQFVRSGITIKGKDRAPG</sequence>
<dbReference type="AlphaFoldDB" id="A0A5C3ECL1"/>
<organism evidence="1 2">
    <name type="scientific">Ustilago trichophora</name>
    <dbReference type="NCBI Taxonomy" id="86804"/>
    <lineage>
        <taxon>Eukaryota</taxon>
        <taxon>Fungi</taxon>
        <taxon>Dikarya</taxon>
        <taxon>Basidiomycota</taxon>
        <taxon>Ustilaginomycotina</taxon>
        <taxon>Ustilaginomycetes</taxon>
        <taxon>Ustilaginales</taxon>
        <taxon>Ustilaginaceae</taxon>
        <taxon>Ustilago</taxon>
    </lineage>
</organism>
<reference evidence="1 2" key="1">
    <citation type="submission" date="2018-03" db="EMBL/GenBank/DDBJ databases">
        <authorList>
            <person name="Guldener U."/>
        </authorList>
    </citation>
    <scope>NUCLEOTIDE SEQUENCE [LARGE SCALE GENOMIC DNA]</scope>
    <source>
        <strain evidence="1 2">NBRC100155</strain>
    </source>
</reference>
<evidence type="ECO:0000313" key="2">
    <source>
        <dbReference type="Proteomes" id="UP000324022"/>
    </source>
</evidence>
<evidence type="ECO:0000313" key="1">
    <source>
        <dbReference type="EMBL" id="SPO27401.1"/>
    </source>
</evidence>
<name>A0A5C3ECL1_9BASI</name>
<protein>
    <submittedName>
        <fullName evidence="1">Uncharacterized protein</fullName>
    </submittedName>
</protein>
<dbReference type="Proteomes" id="UP000324022">
    <property type="component" value="Unassembled WGS sequence"/>
</dbReference>
<dbReference type="OrthoDB" id="2542687at2759"/>
<gene>
    <name evidence="1" type="ORF">UTRI_10518</name>
</gene>
<accession>A0A5C3ECL1</accession>
<dbReference type="EMBL" id="OOIN01000017">
    <property type="protein sequence ID" value="SPO27401.1"/>
    <property type="molecule type" value="Genomic_DNA"/>
</dbReference>